<comment type="subunit">
    <text evidence="3">Homodimer.</text>
</comment>
<keyword evidence="4 7" id="KW-0032">Aminotransferase</keyword>
<gene>
    <name evidence="9" type="primary">aspc1</name>
    <name evidence="9" type="ORF">PNK_0051</name>
</gene>
<evidence type="ECO:0000256" key="5">
    <source>
        <dbReference type="ARBA" id="ARBA00022679"/>
    </source>
</evidence>
<dbReference type="Gene3D" id="3.90.1150.10">
    <property type="entry name" value="Aspartate Aminotransferase, domain 1"/>
    <property type="match status" value="1"/>
</dbReference>
<keyword evidence="10" id="KW-1185">Reference proteome</keyword>
<dbReference type="Proteomes" id="UP000069902">
    <property type="component" value="Chromosome cPNK"/>
</dbReference>
<dbReference type="GO" id="GO:0006520">
    <property type="term" value="P:amino acid metabolic process"/>
    <property type="evidence" value="ECO:0007669"/>
    <property type="project" value="InterPro"/>
</dbReference>
<evidence type="ECO:0000256" key="2">
    <source>
        <dbReference type="ARBA" id="ARBA00007441"/>
    </source>
</evidence>
<comment type="cofactor">
    <cofactor evidence="1 7">
        <name>pyridoxal 5'-phosphate</name>
        <dbReference type="ChEBI" id="CHEBI:597326"/>
    </cofactor>
</comment>
<dbReference type="InterPro" id="IPR004838">
    <property type="entry name" value="NHTrfase_class1_PyrdxlP-BS"/>
</dbReference>
<evidence type="ECO:0000259" key="8">
    <source>
        <dbReference type="Pfam" id="PF00155"/>
    </source>
</evidence>
<keyword evidence="5 7" id="KW-0808">Transferase</keyword>
<evidence type="ECO:0000256" key="7">
    <source>
        <dbReference type="RuleBase" id="RU000481"/>
    </source>
</evidence>
<feature type="domain" description="Aminotransferase class I/classII large" evidence="8">
    <location>
        <begin position="29"/>
        <end position="393"/>
    </location>
</feature>
<dbReference type="InterPro" id="IPR015421">
    <property type="entry name" value="PyrdxlP-dep_Trfase_major"/>
</dbReference>
<dbReference type="InterPro" id="IPR000796">
    <property type="entry name" value="Asp_trans"/>
</dbReference>
<comment type="similarity">
    <text evidence="2 7">Belongs to the class-I pyridoxal-phosphate-dependent aminotransferase family.</text>
</comment>
<dbReference type="InterPro" id="IPR015424">
    <property type="entry name" value="PyrdxlP-dep_Trfase"/>
</dbReference>
<dbReference type="PROSITE" id="PS00105">
    <property type="entry name" value="AA_TRANSFER_CLASS_1"/>
    <property type="match status" value="1"/>
</dbReference>
<dbReference type="Gene3D" id="3.40.640.10">
    <property type="entry name" value="Type I PLP-dependent aspartate aminotransferase-like (Major domain)"/>
    <property type="match status" value="1"/>
</dbReference>
<evidence type="ECO:0000256" key="6">
    <source>
        <dbReference type="ARBA" id="ARBA00022898"/>
    </source>
</evidence>
<dbReference type="RefSeq" id="WP_059059549.1">
    <property type="nucleotide sequence ID" value="NZ_LN879502.1"/>
</dbReference>
<dbReference type="GO" id="GO:0030170">
    <property type="term" value="F:pyridoxal phosphate binding"/>
    <property type="evidence" value="ECO:0007669"/>
    <property type="project" value="InterPro"/>
</dbReference>
<evidence type="ECO:0000256" key="4">
    <source>
        <dbReference type="ARBA" id="ARBA00022576"/>
    </source>
</evidence>
<sequence length="397" mass="44089">MSFFNDTPLLPDDPILSLPILFAEDPRPNKINLGIGAYKTADGRPLVLTSVRKAESQILQKQLNKEYLPIDGDEGFLKEALQLLFGREHPILQSKTIVAAQAIGGSGALRLGGELLAKLVSKTIFLSQPSWSNHKQIFEKSGLNVGSYPYFDPKTYQLDFAGMCEAIRNMPPGSAILLHGCCHNPTGLDPTFDQWKELSALIKQQKLIPFFDIAYQGFGQDLDQDAQAIRYFASQGHEMVVAYSFSKNIGLYGERVGFLTVIPTRPDLVANIASQVKFLIRCNYSTPPLHGARIVAAILKSPELTQEWKTELKNMCERVKEMRKALIAALLVKAQDKNFTYMHHQSGLFSFSGLNSDQVLRLRKEAAIYMPSNGRINIAGLNTQNIECVAEALLSVM</sequence>
<dbReference type="FunCoup" id="A0A0U5JA04">
    <property type="interactions" value="272"/>
</dbReference>
<dbReference type="GO" id="GO:0008483">
    <property type="term" value="F:transaminase activity"/>
    <property type="evidence" value="ECO:0007669"/>
    <property type="project" value="UniProtKB-KW"/>
</dbReference>
<dbReference type="CDD" id="cd00609">
    <property type="entry name" value="AAT_like"/>
    <property type="match status" value="1"/>
</dbReference>
<evidence type="ECO:0000313" key="9">
    <source>
        <dbReference type="EMBL" id="CUI15690.1"/>
    </source>
</evidence>
<dbReference type="KEGG" id="pnl:PNK_0051"/>
<proteinExistence type="inferred from homology"/>
<evidence type="ECO:0000313" key="10">
    <source>
        <dbReference type="Proteomes" id="UP000069902"/>
    </source>
</evidence>
<dbReference type="FunFam" id="3.90.1150.10:FF:000001">
    <property type="entry name" value="Aspartate aminotransferase"/>
    <property type="match status" value="1"/>
</dbReference>
<reference evidence="10" key="1">
    <citation type="submission" date="2015-09" db="EMBL/GenBank/DDBJ databases">
        <authorList>
            <person name="Bertelli C."/>
        </authorList>
    </citation>
    <scope>NUCLEOTIDE SEQUENCE [LARGE SCALE GENOMIC DNA]</scope>
    <source>
        <strain evidence="10">KNic</strain>
    </source>
</reference>
<dbReference type="InterPro" id="IPR015422">
    <property type="entry name" value="PyrdxlP-dep_Trfase_small"/>
</dbReference>
<dbReference type="NCBIfam" id="NF006719">
    <property type="entry name" value="PRK09257.1"/>
    <property type="match status" value="1"/>
</dbReference>
<organism evidence="9 10">
    <name type="scientific">Candidatus Protochlamydia naegleriophila</name>
    <dbReference type="NCBI Taxonomy" id="389348"/>
    <lineage>
        <taxon>Bacteria</taxon>
        <taxon>Pseudomonadati</taxon>
        <taxon>Chlamydiota</taxon>
        <taxon>Chlamydiia</taxon>
        <taxon>Parachlamydiales</taxon>
        <taxon>Parachlamydiaceae</taxon>
        <taxon>Candidatus Protochlamydia</taxon>
    </lineage>
</organism>
<evidence type="ECO:0000256" key="1">
    <source>
        <dbReference type="ARBA" id="ARBA00001933"/>
    </source>
</evidence>
<dbReference type="AlphaFoldDB" id="A0A0U5JA04"/>
<dbReference type="SUPFAM" id="SSF53383">
    <property type="entry name" value="PLP-dependent transferases"/>
    <property type="match status" value="1"/>
</dbReference>
<dbReference type="GO" id="GO:0042802">
    <property type="term" value="F:identical protein binding"/>
    <property type="evidence" value="ECO:0007669"/>
    <property type="project" value="TreeGrafter"/>
</dbReference>
<evidence type="ECO:0000256" key="3">
    <source>
        <dbReference type="ARBA" id="ARBA00011738"/>
    </source>
</evidence>
<dbReference type="InParanoid" id="A0A0U5JA04"/>
<keyword evidence="6" id="KW-0663">Pyridoxal phosphate</keyword>
<dbReference type="PRINTS" id="PR00799">
    <property type="entry name" value="TRANSAMINASE"/>
</dbReference>
<dbReference type="EMBL" id="LN879502">
    <property type="protein sequence ID" value="CUI15690.1"/>
    <property type="molecule type" value="Genomic_DNA"/>
</dbReference>
<name>A0A0U5JA04_9BACT</name>
<protein>
    <recommendedName>
        <fullName evidence="7">Aminotransferase</fullName>
        <ecNumber evidence="7">2.6.1.-</ecNumber>
    </recommendedName>
</protein>
<dbReference type="Pfam" id="PF00155">
    <property type="entry name" value="Aminotran_1_2"/>
    <property type="match status" value="1"/>
</dbReference>
<dbReference type="PANTHER" id="PTHR11879">
    <property type="entry name" value="ASPARTATE AMINOTRANSFERASE"/>
    <property type="match status" value="1"/>
</dbReference>
<dbReference type="PANTHER" id="PTHR11879:SF22">
    <property type="entry name" value="ASPARTATE AMINOTRANSFERASE, MITOCHONDRIAL"/>
    <property type="match status" value="1"/>
</dbReference>
<accession>A0A0U5JA04</accession>
<dbReference type="STRING" id="389348.PNK_0051"/>
<dbReference type="FunFam" id="3.40.640.10:FF:000066">
    <property type="entry name" value="Aspartate aminotransferase"/>
    <property type="match status" value="1"/>
</dbReference>
<dbReference type="EC" id="2.6.1.-" evidence="7"/>
<dbReference type="PATRIC" id="fig|389348.3.peg.59"/>
<dbReference type="InterPro" id="IPR004839">
    <property type="entry name" value="Aminotransferase_I/II_large"/>
</dbReference>